<proteinExistence type="predicted"/>
<organism evidence="1 2">
    <name type="scientific">Lentinus tigrinus ALCF2SS1-6</name>
    <dbReference type="NCBI Taxonomy" id="1328759"/>
    <lineage>
        <taxon>Eukaryota</taxon>
        <taxon>Fungi</taxon>
        <taxon>Dikarya</taxon>
        <taxon>Basidiomycota</taxon>
        <taxon>Agaricomycotina</taxon>
        <taxon>Agaricomycetes</taxon>
        <taxon>Polyporales</taxon>
        <taxon>Polyporaceae</taxon>
        <taxon>Lentinus</taxon>
    </lineage>
</organism>
<dbReference type="EMBL" id="ML122258">
    <property type="protein sequence ID" value="RPD62740.1"/>
    <property type="molecule type" value="Genomic_DNA"/>
</dbReference>
<evidence type="ECO:0000313" key="1">
    <source>
        <dbReference type="EMBL" id="RPD62740.1"/>
    </source>
</evidence>
<name>A0A5C2SG85_9APHY</name>
<gene>
    <name evidence="1" type="ORF">L227DRAFT_435429</name>
</gene>
<evidence type="ECO:0000313" key="2">
    <source>
        <dbReference type="Proteomes" id="UP000313359"/>
    </source>
</evidence>
<accession>A0A5C2SG85</accession>
<keyword evidence="2" id="KW-1185">Reference proteome</keyword>
<reference evidence="1" key="1">
    <citation type="journal article" date="2018" name="Genome Biol. Evol.">
        <title>Genomics and development of Lentinus tigrinus, a white-rot wood-decaying mushroom with dimorphic fruiting bodies.</title>
        <authorList>
            <person name="Wu B."/>
            <person name="Xu Z."/>
            <person name="Knudson A."/>
            <person name="Carlson A."/>
            <person name="Chen N."/>
            <person name="Kovaka S."/>
            <person name="LaButti K."/>
            <person name="Lipzen A."/>
            <person name="Pennachio C."/>
            <person name="Riley R."/>
            <person name="Schakwitz W."/>
            <person name="Umezawa K."/>
            <person name="Ohm R.A."/>
            <person name="Grigoriev I.V."/>
            <person name="Nagy L.G."/>
            <person name="Gibbons J."/>
            <person name="Hibbett D."/>
        </authorList>
    </citation>
    <scope>NUCLEOTIDE SEQUENCE [LARGE SCALE GENOMIC DNA]</scope>
    <source>
        <strain evidence="1">ALCF2SS1-6</strain>
    </source>
</reference>
<dbReference type="Proteomes" id="UP000313359">
    <property type="component" value="Unassembled WGS sequence"/>
</dbReference>
<protein>
    <submittedName>
        <fullName evidence="1">Uncharacterized protein</fullName>
    </submittedName>
</protein>
<sequence>MASLAVPMARHISHFVPACATHTPVSIAPLGRVYPPSPCFYPGRMARDSAIPLVIVHRASSISTWTLAACFALSLPPPSHVTTVTNSWTFSNKLFHPSRSLLGLLSRIQIIVVRAAPVRRKCCCSAMPVCCCRPIPLPCLLYRKLSSIRRHTPTHTQYTFPPSLRPSTPPPAVLLL</sequence>
<dbReference type="AlphaFoldDB" id="A0A5C2SG85"/>